<protein>
    <submittedName>
        <fullName evidence="1">Uncharacterized protein</fullName>
    </submittedName>
</protein>
<dbReference type="EMBL" id="GBXM01106464">
    <property type="protein sequence ID" value="JAH02113.1"/>
    <property type="molecule type" value="Transcribed_RNA"/>
</dbReference>
<accession>A0A0E9PE22</accession>
<dbReference type="AlphaFoldDB" id="A0A0E9PE22"/>
<proteinExistence type="predicted"/>
<reference evidence="1" key="1">
    <citation type="submission" date="2014-11" db="EMBL/GenBank/DDBJ databases">
        <authorList>
            <person name="Amaro Gonzalez C."/>
        </authorList>
    </citation>
    <scope>NUCLEOTIDE SEQUENCE</scope>
</reference>
<evidence type="ECO:0000313" key="1">
    <source>
        <dbReference type="EMBL" id="JAH02113.1"/>
    </source>
</evidence>
<name>A0A0E9PE22_ANGAN</name>
<reference evidence="1" key="2">
    <citation type="journal article" date="2015" name="Fish Shellfish Immunol.">
        <title>Early steps in the European eel (Anguilla anguilla)-Vibrio vulnificus interaction in the gills: Role of the RtxA13 toxin.</title>
        <authorList>
            <person name="Callol A."/>
            <person name="Pajuelo D."/>
            <person name="Ebbesson L."/>
            <person name="Teles M."/>
            <person name="MacKenzie S."/>
            <person name="Amaro C."/>
        </authorList>
    </citation>
    <scope>NUCLEOTIDE SEQUENCE</scope>
</reference>
<sequence>MFYLNSICKCHNSPAWLIDFMFCCF</sequence>
<organism evidence="1">
    <name type="scientific">Anguilla anguilla</name>
    <name type="common">European freshwater eel</name>
    <name type="synonym">Muraena anguilla</name>
    <dbReference type="NCBI Taxonomy" id="7936"/>
    <lineage>
        <taxon>Eukaryota</taxon>
        <taxon>Metazoa</taxon>
        <taxon>Chordata</taxon>
        <taxon>Craniata</taxon>
        <taxon>Vertebrata</taxon>
        <taxon>Euteleostomi</taxon>
        <taxon>Actinopterygii</taxon>
        <taxon>Neopterygii</taxon>
        <taxon>Teleostei</taxon>
        <taxon>Anguilliformes</taxon>
        <taxon>Anguillidae</taxon>
        <taxon>Anguilla</taxon>
    </lineage>
</organism>